<evidence type="ECO:0000256" key="1">
    <source>
        <dbReference type="ARBA" id="ARBA00004267"/>
    </source>
</evidence>
<evidence type="ECO:0000256" key="7">
    <source>
        <dbReference type="ARBA" id="ARBA00022843"/>
    </source>
</evidence>
<evidence type="ECO:0000256" key="5">
    <source>
        <dbReference type="ARBA" id="ARBA00022553"/>
    </source>
</evidence>
<keyword evidence="12 15" id="KW-0966">Cell projection</keyword>
<evidence type="ECO:0000256" key="14">
    <source>
        <dbReference type="ARBA" id="ARBA00046707"/>
    </source>
</evidence>
<evidence type="ECO:0000256" key="6">
    <source>
        <dbReference type="ARBA" id="ARBA00022701"/>
    </source>
</evidence>
<evidence type="ECO:0000256" key="16">
    <source>
        <dbReference type="SAM" id="Coils"/>
    </source>
</evidence>
<organism evidence="17 18">
    <name type="scientific">Phascolarctos cinereus</name>
    <name type="common">Koala</name>
    <dbReference type="NCBI Taxonomy" id="38626"/>
    <lineage>
        <taxon>Eukaryota</taxon>
        <taxon>Metazoa</taxon>
        <taxon>Chordata</taxon>
        <taxon>Craniata</taxon>
        <taxon>Vertebrata</taxon>
        <taxon>Euteleostomi</taxon>
        <taxon>Mammalia</taxon>
        <taxon>Metatheria</taxon>
        <taxon>Diprotodontia</taxon>
        <taxon>Phascolarctidae</taxon>
        <taxon>Phascolarctos</taxon>
    </lineage>
</organism>
<dbReference type="RefSeq" id="XP_020839339.1">
    <property type="nucleotide sequence ID" value="XM_020983680.1"/>
</dbReference>
<comment type="subcellular location">
    <subcellularLocation>
        <location evidence="15">Cytoplasm</location>
        <location evidence="15">Cytoskeleton</location>
        <location evidence="15">Cilium axoneme</location>
    </subcellularLocation>
    <subcellularLocation>
        <location evidence="2">Cytoplasm</location>
        <location evidence="2">Cytoskeleton</location>
        <location evidence="2">Flagellum axoneme</location>
    </subcellularLocation>
    <subcellularLocation>
        <location evidence="1">Cytoplasm</location>
        <location evidence="1">Cytoskeleton</location>
        <location evidence="1">Microtubule organizing center</location>
    </subcellularLocation>
</comment>
<keyword evidence="8 15" id="KW-0282">Flagellum</keyword>
<evidence type="ECO:0000313" key="18">
    <source>
        <dbReference type="RefSeq" id="XP_020839339.1"/>
    </source>
</evidence>
<evidence type="ECO:0000256" key="13">
    <source>
        <dbReference type="ARBA" id="ARBA00046197"/>
    </source>
</evidence>
<dbReference type="GO" id="GO:0005874">
    <property type="term" value="C:microtubule"/>
    <property type="evidence" value="ECO:0007669"/>
    <property type="project" value="UniProtKB-KW"/>
</dbReference>
<dbReference type="GeneID" id="110206364"/>
<evidence type="ECO:0000256" key="4">
    <source>
        <dbReference type="ARBA" id="ARBA00022490"/>
    </source>
</evidence>
<keyword evidence="10 15" id="KW-0969">Cilium</keyword>
<dbReference type="GO" id="GO:0005815">
    <property type="term" value="C:microtubule organizing center"/>
    <property type="evidence" value="ECO:0007669"/>
    <property type="project" value="UniProtKB-SubCell"/>
</dbReference>
<dbReference type="GO" id="GO:0005634">
    <property type="term" value="C:nucleus"/>
    <property type="evidence" value="ECO:0007669"/>
    <property type="project" value="TreeGrafter"/>
</dbReference>
<keyword evidence="11" id="KW-0206">Cytoskeleton</keyword>
<proteinExistence type="inferred from homology"/>
<dbReference type="PANTHER" id="PTHR19960:SF29">
    <property type="entry name" value="TEKTIN-2"/>
    <property type="match status" value="1"/>
</dbReference>
<dbReference type="CTD" id="27285"/>
<dbReference type="GO" id="GO:0060271">
    <property type="term" value="P:cilium assembly"/>
    <property type="evidence" value="ECO:0007669"/>
    <property type="project" value="UniProtKB-UniRule"/>
</dbReference>
<feature type="coiled-coil region" evidence="16">
    <location>
        <begin position="258"/>
        <end position="285"/>
    </location>
</feature>
<keyword evidence="9 16" id="KW-0175">Coiled coil</keyword>
<evidence type="ECO:0000313" key="17">
    <source>
        <dbReference type="Proteomes" id="UP000515140"/>
    </source>
</evidence>
<keyword evidence="5" id="KW-0597">Phosphoprotein</keyword>
<evidence type="ECO:0000256" key="3">
    <source>
        <dbReference type="ARBA" id="ARBA00007209"/>
    </source>
</evidence>
<sequence>MAILSIKPGQRFRLPDWHINSYLLSSNAEQQRDASHQIRQECRILRNETNNQTIWDEHDNQTRLSERIDSVDRWKEILDKCLTDIDAEIDAMTQMKEAAERALQAKNLPLDVAIECLTLRESRRDIDVVKDFAEDELHKEVEVIDCAKEALQQKIREVFEQLCLLQEARQQLNSDHRGKMEALEIDRVCLSLNVHSPNISLKVNPTHIPNGSCTIQQWDEYSHYNKDRAEAERKASADLREATALTIAEVQYGLTDEVHQLEATIATLKQKLAQSQDALDALYKHLARIQADIACKSNSLLLDNKCLDTRRKLTVPAEKFVPESPVYLSILLLSPRLSSCSILQMFIKCLLDGRLLHRTLFPSRGTHGNLASSGRHCICGSPLWY</sequence>
<evidence type="ECO:0000256" key="10">
    <source>
        <dbReference type="ARBA" id="ARBA00023069"/>
    </source>
</evidence>
<evidence type="ECO:0000256" key="9">
    <source>
        <dbReference type="ARBA" id="ARBA00023054"/>
    </source>
</evidence>
<keyword evidence="6" id="KW-0493">Microtubule</keyword>
<dbReference type="Pfam" id="PF03148">
    <property type="entry name" value="Tektin"/>
    <property type="match status" value="2"/>
</dbReference>
<comment type="function">
    <text evidence="13">Microtubule inner protein (MIP) part of the dynein-decorated doublet microtubules (DMTs) in cilia and flagellar axoneme. Plays a key role in the assembly or attachment of the inner dynein arm to microtubules in sperm flagella and tracheal cilia. Forms filamentous polymers in the walls of ciliary and flagellar microtubules.</text>
</comment>
<dbReference type="GO" id="GO:0005930">
    <property type="term" value="C:axoneme"/>
    <property type="evidence" value="ECO:0007669"/>
    <property type="project" value="UniProtKB-SubCell"/>
</dbReference>
<evidence type="ECO:0000256" key="8">
    <source>
        <dbReference type="ARBA" id="ARBA00022846"/>
    </source>
</evidence>
<comment type="subunit">
    <text evidence="14">Microtubule inner protein component of sperm flagellar doublet microtubules. May interact with CCDC172.</text>
</comment>
<dbReference type="InterPro" id="IPR048256">
    <property type="entry name" value="Tektin-like"/>
</dbReference>
<evidence type="ECO:0000256" key="2">
    <source>
        <dbReference type="ARBA" id="ARBA00004611"/>
    </source>
</evidence>
<dbReference type="PANTHER" id="PTHR19960">
    <property type="entry name" value="TEKTIN"/>
    <property type="match status" value="1"/>
</dbReference>
<keyword evidence="4" id="KW-0963">Cytoplasm</keyword>
<dbReference type="GO" id="GO:0030317">
    <property type="term" value="P:flagellated sperm motility"/>
    <property type="evidence" value="ECO:0007669"/>
    <property type="project" value="UniProtKB-UniRule"/>
</dbReference>
<dbReference type="Proteomes" id="UP000515140">
    <property type="component" value="Unplaced"/>
</dbReference>
<keyword evidence="17" id="KW-1185">Reference proteome</keyword>
<evidence type="ECO:0000256" key="12">
    <source>
        <dbReference type="ARBA" id="ARBA00023273"/>
    </source>
</evidence>
<dbReference type="AlphaFoldDB" id="A0A6P5K2P6"/>
<accession>A0A6P5K2P6</accession>
<dbReference type="InterPro" id="IPR000435">
    <property type="entry name" value="Tektins"/>
</dbReference>
<gene>
    <name evidence="18" type="primary">TEKT2</name>
</gene>
<comment type="similarity">
    <text evidence="3 15">Belongs to the tektin family.</text>
</comment>
<reference evidence="18" key="1">
    <citation type="submission" date="2025-08" db="UniProtKB">
        <authorList>
            <consortium name="RefSeq"/>
        </authorList>
    </citation>
    <scope>IDENTIFICATION</scope>
    <source>
        <tissue evidence="18">Spleen</tissue>
    </source>
</reference>
<name>A0A6P5K2P6_PHACI</name>
<comment type="function">
    <text evidence="15">Microtubule inner protein (MIP) part of the dynein-decorated doublet microtubules (DMTs) in cilia and flagellar axoneme. Forms filamentous polymers in the walls of ciliary and flagellar microtubules. Required for normal sperm mobility.</text>
</comment>
<protein>
    <recommendedName>
        <fullName evidence="15">Tektin</fullName>
    </recommendedName>
</protein>
<keyword evidence="7" id="KW-0832">Ubl conjugation</keyword>
<evidence type="ECO:0000256" key="11">
    <source>
        <dbReference type="ARBA" id="ARBA00023212"/>
    </source>
</evidence>
<evidence type="ECO:0000256" key="15">
    <source>
        <dbReference type="RuleBase" id="RU367040"/>
    </source>
</evidence>